<dbReference type="AlphaFoldDB" id="A0A839RV52"/>
<dbReference type="EMBL" id="JACHWS010000007">
    <property type="protein sequence ID" value="MBB3040126.1"/>
    <property type="molecule type" value="Genomic_DNA"/>
</dbReference>
<gene>
    <name evidence="2" type="ORF">FHU29_004621</name>
</gene>
<organism evidence="2 3">
    <name type="scientific">Hoyosella altamirensis</name>
    <dbReference type="NCBI Taxonomy" id="616997"/>
    <lineage>
        <taxon>Bacteria</taxon>
        <taxon>Bacillati</taxon>
        <taxon>Actinomycetota</taxon>
        <taxon>Actinomycetes</taxon>
        <taxon>Mycobacteriales</taxon>
        <taxon>Hoyosellaceae</taxon>
        <taxon>Hoyosella</taxon>
    </lineage>
</organism>
<protein>
    <submittedName>
        <fullName evidence="2">Uncharacterized protein</fullName>
    </submittedName>
</protein>
<dbReference type="RefSeq" id="WP_064442270.1">
    <property type="nucleotide sequence ID" value="NZ_BDDI01000022.1"/>
</dbReference>
<dbReference type="Proteomes" id="UP000567922">
    <property type="component" value="Unassembled WGS sequence"/>
</dbReference>
<evidence type="ECO:0000313" key="3">
    <source>
        <dbReference type="Proteomes" id="UP000567922"/>
    </source>
</evidence>
<proteinExistence type="predicted"/>
<dbReference type="OrthoDB" id="7605636at2"/>
<evidence type="ECO:0000313" key="2">
    <source>
        <dbReference type="EMBL" id="MBB3040126.1"/>
    </source>
</evidence>
<keyword evidence="3" id="KW-1185">Reference proteome</keyword>
<name>A0A839RV52_9ACTN</name>
<reference evidence="2 3" key="1">
    <citation type="submission" date="2020-08" db="EMBL/GenBank/DDBJ databases">
        <title>Sequencing the genomes of 1000 actinobacteria strains.</title>
        <authorList>
            <person name="Klenk H.-P."/>
        </authorList>
    </citation>
    <scope>NUCLEOTIDE SEQUENCE [LARGE SCALE GENOMIC DNA]</scope>
    <source>
        <strain evidence="2 3">DSM 45258</strain>
    </source>
</reference>
<feature type="region of interest" description="Disordered" evidence="1">
    <location>
        <begin position="30"/>
        <end position="49"/>
    </location>
</feature>
<sequence>MTVRRVTNICYRWKNRPAYPEPAVTVAAEPHTASSFHEPPRAGRGSSRDAWAQHLTVNGIPVTGTDTRDDLIARWDETRQPS</sequence>
<comment type="caution">
    <text evidence="2">The sequence shown here is derived from an EMBL/GenBank/DDBJ whole genome shotgun (WGS) entry which is preliminary data.</text>
</comment>
<accession>A0A839RV52</accession>
<evidence type="ECO:0000256" key="1">
    <source>
        <dbReference type="SAM" id="MobiDB-lite"/>
    </source>
</evidence>